<evidence type="ECO:0000256" key="5">
    <source>
        <dbReference type="ARBA" id="ARBA00023004"/>
    </source>
</evidence>
<comment type="caution">
    <text evidence="8">The sequence shown here is derived from an EMBL/GenBank/DDBJ whole genome shotgun (WGS) entry which is preliminary data.</text>
</comment>
<keyword evidence="4" id="KW-0479">Metal-binding</keyword>
<dbReference type="InterPro" id="IPR023404">
    <property type="entry name" value="rSAM_horseshoe"/>
</dbReference>
<keyword evidence="5" id="KW-0408">Iron</keyword>
<organism evidence="8 9">
    <name type="scientific">Desulfobacter latus</name>
    <dbReference type="NCBI Taxonomy" id="2292"/>
    <lineage>
        <taxon>Bacteria</taxon>
        <taxon>Pseudomonadati</taxon>
        <taxon>Thermodesulfobacteriota</taxon>
        <taxon>Desulfobacteria</taxon>
        <taxon>Desulfobacterales</taxon>
        <taxon>Desulfobacteraceae</taxon>
        <taxon>Desulfobacter</taxon>
    </lineage>
</organism>
<dbReference type="SMART" id="SM00729">
    <property type="entry name" value="Elp3"/>
    <property type="match status" value="1"/>
</dbReference>
<dbReference type="InterPro" id="IPR039661">
    <property type="entry name" value="ELP3"/>
</dbReference>
<dbReference type="GO" id="GO:0005737">
    <property type="term" value="C:cytoplasm"/>
    <property type="evidence" value="ECO:0007669"/>
    <property type="project" value="TreeGrafter"/>
</dbReference>
<dbReference type="Pfam" id="PF16199">
    <property type="entry name" value="Radical_SAM_C"/>
    <property type="match status" value="1"/>
</dbReference>
<evidence type="ECO:0000259" key="7">
    <source>
        <dbReference type="PROSITE" id="PS51918"/>
    </source>
</evidence>
<dbReference type="EMBL" id="JACADJ010000034">
    <property type="protein sequence ID" value="NWH05449.1"/>
    <property type="molecule type" value="Genomic_DNA"/>
</dbReference>
<reference evidence="8 9" key="1">
    <citation type="submission" date="2020-06" db="EMBL/GenBank/DDBJ databases">
        <title>High-quality draft genome of sulfate reducer Desulfobacter latus type strain AcrS2 isolated from marine sediment.</title>
        <authorList>
            <person name="Hoppe M."/>
            <person name="Larsen C.K."/>
            <person name="Marshall I.P.G."/>
            <person name="Schramm A."/>
            <person name="Marietou A.G."/>
        </authorList>
    </citation>
    <scope>NUCLEOTIDE SEQUENCE [LARGE SCALE GENOMIC DNA]</scope>
    <source>
        <strain evidence="8 9">AcRS2</strain>
    </source>
</reference>
<evidence type="ECO:0000256" key="3">
    <source>
        <dbReference type="ARBA" id="ARBA00022691"/>
    </source>
</evidence>
<comment type="cofactor">
    <cofactor evidence="1">
        <name>[4Fe-4S] cluster</name>
        <dbReference type="ChEBI" id="CHEBI:49883"/>
    </cofactor>
</comment>
<dbReference type="GO" id="GO:0051539">
    <property type="term" value="F:4 iron, 4 sulfur cluster binding"/>
    <property type="evidence" value="ECO:0007669"/>
    <property type="project" value="UniProtKB-KW"/>
</dbReference>
<dbReference type="SFLD" id="SFLDS00029">
    <property type="entry name" value="Radical_SAM"/>
    <property type="match status" value="1"/>
</dbReference>
<dbReference type="RefSeq" id="WP_178366902.1">
    <property type="nucleotide sequence ID" value="NZ_JACADJ010000034.1"/>
</dbReference>
<evidence type="ECO:0000313" key="9">
    <source>
        <dbReference type="Proteomes" id="UP000553343"/>
    </source>
</evidence>
<keyword evidence="6" id="KW-0411">Iron-sulfur</keyword>
<dbReference type="InterPro" id="IPR006638">
    <property type="entry name" value="Elp3/MiaA/NifB-like_rSAM"/>
</dbReference>
<dbReference type="GO" id="GO:0002926">
    <property type="term" value="P:tRNA wobble base 5-methoxycarbonylmethyl-2-thiouridinylation"/>
    <property type="evidence" value="ECO:0007669"/>
    <property type="project" value="TreeGrafter"/>
</dbReference>
<keyword evidence="2" id="KW-0004">4Fe-4S</keyword>
<evidence type="ECO:0000256" key="4">
    <source>
        <dbReference type="ARBA" id="ARBA00022723"/>
    </source>
</evidence>
<dbReference type="Proteomes" id="UP000553343">
    <property type="component" value="Unassembled WGS sequence"/>
</dbReference>
<dbReference type="Gene3D" id="3.80.30.20">
    <property type="entry name" value="tm_1862 like domain"/>
    <property type="match status" value="1"/>
</dbReference>
<dbReference type="GO" id="GO:0046872">
    <property type="term" value="F:metal ion binding"/>
    <property type="evidence" value="ECO:0007669"/>
    <property type="project" value="UniProtKB-KW"/>
</dbReference>
<evidence type="ECO:0000313" key="8">
    <source>
        <dbReference type="EMBL" id="NWH05449.1"/>
    </source>
</evidence>
<dbReference type="GO" id="GO:0003824">
    <property type="term" value="F:catalytic activity"/>
    <property type="evidence" value="ECO:0007669"/>
    <property type="project" value="InterPro"/>
</dbReference>
<keyword evidence="3" id="KW-0949">S-adenosyl-L-methionine</keyword>
<sequence>MSPPLVIPFFIPHQGCPHLCVFCNQRLIARQTSKTQTINSEADRLSDVIHTYLKFKKNRNQVELAFFGGNFLGLETSRLLALLKAVQPWIRQGQIHSIRCSTRPDTVTPRILDLARPFGLETVELGVQSMDDRVLTLAERGHTREDTRKALARLKNNGLKTGVQVMVGMPGDDDLGAVHTAETLAALKPDLARIYPLLVLEGARLAHWYRSGRYVPLSLEQAVDQTKKMVTIFKGAGVSVARIGLQATEMMDDADRMIAGPWHPAFGHLVLSALMFDRACKQIDSVLTGPADRKAIEPSDEKRRVVLQVHPRSLSRLQGNRKTNLDRLAQTYPGVSFIIERVETLDTDQVHAHILE</sequence>
<dbReference type="SUPFAM" id="SSF102114">
    <property type="entry name" value="Radical SAM enzymes"/>
    <property type="match status" value="1"/>
</dbReference>
<accession>A0A850SWC5</accession>
<dbReference type="PROSITE" id="PS51918">
    <property type="entry name" value="RADICAL_SAM"/>
    <property type="match status" value="1"/>
</dbReference>
<evidence type="ECO:0000256" key="1">
    <source>
        <dbReference type="ARBA" id="ARBA00001966"/>
    </source>
</evidence>
<dbReference type="SFLD" id="SFLDG01086">
    <property type="entry name" value="elongater_protein-like"/>
    <property type="match status" value="1"/>
</dbReference>
<dbReference type="SFLD" id="SFLDG01082">
    <property type="entry name" value="B12-binding_domain_containing"/>
    <property type="match status" value="1"/>
</dbReference>
<protein>
    <submittedName>
        <fullName evidence="8">Radical SAM protein</fullName>
    </submittedName>
</protein>
<feature type="domain" description="Radical SAM core" evidence="7">
    <location>
        <begin position="2"/>
        <end position="239"/>
    </location>
</feature>
<dbReference type="PANTHER" id="PTHR11135:SF0">
    <property type="entry name" value="ELONGATOR COMPLEX PROTEIN 3"/>
    <property type="match status" value="1"/>
</dbReference>
<evidence type="ECO:0000256" key="6">
    <source>
        <dbReference type="ARBA" id="ARBA00023014"/>
    </source>
</evidence>
<dbReference type="AlphaFoldDB" id="A0A850SWC5"/>
<name>A0A850SWC5_9BACT</name>
<dbReference type="InterPro" id="IPR032432">
    <property type="entry name" value="Radical_SAM_C"/>
</dbReference>
<dbReference type="InterPro" id="IPR007197">
    <property type="entry name" value="rSAM"/>
</dbReference>
<evidence type="ECO:0000256" key="2">
    <source>
        <dbReference type="ARBA" id="ARBA00022485"/>
    </source>
</evidence>
<dbReference type="Pfam" id="PF04055">
    <property type="entry name" value="Radical_SAM"/>
    <property type="match status" value="1"/>
</dbReference>
<keyword evidence="9" id="KW-1185">Reference proteome</keyword>
<dbReference type="PANTHER" id="PTHR11135">
    <property type="entry name" value="HISTONE ACETYLTRANSFERASE-RELATED"/>
    <property type="match status" value="1"/>
</dbReference>
<gene>
    <name evidence="8" type="ORF">HXW94_10690</name>
</gene>
<proteinExistence type="predicted"/>
<dbReference type="InterPro" id="IPR058240">
    <property type="entry name" value="rSAM_sf"/>
</dbReference>
<dbReference type="CDD" id="cd01335">
    <property type="entry name" value="Radical_SAM"/>
    <property type="match status" value="1"/>
</dbReference>